<comment type="caution">
    <text evidence="12">The sequence shown here is derived from an EMBL/GenBank/DDBJ whole genome shotgun (WGS) entry which is preliminary data.</text>
</comment>
<dbReference type="GO" id="GO:0005886">
    <property type="term" value="C:plasma membrane"/>
    <property type="evidence" value="ECO:0007669"/>
    <property type="project" value="UniProtKB-SubCell"/>
</dbReference>
<dbReference type="AlphaFoldDB" id="A0A844WGE4"/>
<evidence type="ECO:0000256" key="2">
    <source>
        <dbReference type="ARBA" id="ARBA00022448"/>
    </source>
</evidence>
<keyword evidence="4 8" id="KW-0997">Cell inner membrane</keyword>
<evidence type="ECO:0000256" key="1">
    <source>
        <dbReference type="ARBA" id="ARBA00004429"/>
    </source>
</evidence>
<evidence type="ECO:0000256" key="9">
    <source>
        <dbReference type="SAM" id="Phobius"/>
    </source>
</evidence>
<feature type="transmembrane region" description="Helical" evidence="9">
    <location>
        <begin position="561"/>
        <end position="578"/>
    </location>
</feature>
<feature type="transmembrane region" description="Helical" evidence="9">
    <location>
        <begin position="78"/>
        <end position="96"/>
    </location>
</feature>
<dbReference type="PANTHER" id="PTHR33362">
    <property type="entry name" value="SIALIC ACID TRAP TRANSPORTER PERMEASE PROTEIN SIAT-RELATED"/>
    <property type="match status" value="1"/>
</dbReference>
<keyword evidence="2 8" id="KW-0813">Transport</keyword>
<comment type="subcellular location">
    <subcellularLocation>
        <location evidence="1 8">Cell inner membrane</location>
        <topology evidence="1 8">Multi-pass membrane protein</topology>
    </subcellularLocation>
</comment>
<feature type="transmembrane region" description="Helical" evidence="9">
    <location>
        <begin position="532"/>
        <end position="554"/>
    </location>
</feature>
<evidence type="ECO:0000313" key="12">
    <source>
        <dbReference type="EMBL" id="MWB79039.1"/>
    </source>
</evidence>
<feature type="transmembrane region" description="Helical" evidence="9">
    <location>
        <begin position="321"/>
        <end position="345"/>
    </location>
</feature>
<sequence>MTLPPTANDRHIELYGSEHHGRQIDGLLARIDTRLAGFNRLIALVGVVAILVTALIQTLDVIVMRAIFSSPLTGINEIFSTVFPVSIAAVLAAGLSQRATLEVDMMAGFLSPRAVRYLRGIGAVLYLGALILIFWGVTLQAQSTLHRGTYTILNEIPVGPFYVAVAVLFLLTIPTQLVVALRLALEAHPRWPVALAMVFVPGVLVLAFFTWIALTFGAFFMTNMVASMLAIVALIWVLIFTFVPVAATLTLCSILGIALIFGAKGAVATLGSETMTLLSSYDIAVVPFFLIMGGLAVRSGMAADIYNFASAISAPFRGGLALGTIGGCAGFGALTGSSVATVATIGKAAFPEMKSRGYSPLLSSGVIAAGGTLGQLVPPSTVVVIFAMMTEQSIGLMYAAIFVPALITIVLYIAAVFLFLAVAPGSAPRETNWDAGEIMRCGYRALPAVSMFVVIFGGMFGGIFTASEAAAVGAVFAALVLVLRKSYRLRDTPEIVAEVTATTSMIYMLMIGGFASTFFFSATGLPELAARSIGGLPLPGWVIVCLICLAFLVIGTIMDSIAVMMVTASVTASIVSSLGYDVIWWGVVMVVIVELGVITPPFGLNLFALKSVAPEITIRQIYGGVLPFVAADVVKLVLLIAFPALALWLPSLM</sequence>
<comment type="function">
    <text evidence="8">Part of the tripartite ATP-independent periplasmic (TRAP) transport system.</text>
</comment>
<evidence type="ECO:0000259" key="11">
    <source>
        <dbReference type="Pfam" id="PF06808"/>
    </source>
</evidence>
<feature type="transmembrane region" description="Helical" evidence="9">
    <location>
        <begin position="161"/>
        <end position="181"/>
    </location>
</feature>
<dbReference type="GO" id="GO:0022857">
    <property type="term" value="F:transmembrane transporter activity"/>
    <property type="evidence" value="ECO:0007669"/>
    <property type="project" value="UniProtKB-UniRule"/>
</dbReference>
<dbReference type="InterPro" id="IPR010656">
    <property type="entry name" value="DctM"/>
</dbReference>
<dbReference type="Pfam" id="PF04290">
    <property type="entry name" value="DctQ"/>
    <property type="match status" value="1"/>
</dbReference>
<evidence type="ECO:0000256" key="6">
    <source>
        <dbReference type="ARBA" id="ARBA00022989"/>
    </source>
</evidence>
<evidence type="ECO:0000256" key="3">
    <source>
        <dbReference type="ARBA" id="ARBA00022475"/>
    </source>
</evidence>
<feature type="transmembrane region" description="Helical" evidence="9">
    <location>
        <begin position="466"/>
        <end position="483"/>
    </location>
</feature>
<accession>A0A844WGE4</accession>
<feature type="transmembrane region" description="Helical" evidence="9">
    <location>
        <begin position="117"/>
        <end position="141"/>
    </location>
</feature>
<dbReference type="RefSeq" id="WP_160383256.1">
    <property type="nucleotide sequence ID" value="NZ_WNXQ01000008.1"/>
</dbReference>
<keyword evidence="5 9" id="KW-0812">Transmembrane</keyword>
<evidence type="ECO:0000256" key="4">
    <source>
        <dbReference type="ARBA" id="ARBA00022519"/>
    </source>
</evidence>
<feature type="transmembrane region" description="Helical" evidence="9">
    <location>
        <begin position="495"/>
        <end position="520"/>
    </location>
</feature>
<feature type="transmembrane region" description="Helical" evidence="9">
    <location>
        <begin position="395"/>
        <end position="420"/>
    </location>
</feature>
<dbReference type="PANTHER" id="PTHR33362:SF5">
    <property type="entry name" value="C4-DICARBOXYLATE TRAP TRANSPORTER LARGE PERMEASE PROTEIN DCTM"/>
    <property type="match status" value="1"/>
</dbReference>
<gene>
    <name evidence="12" type="ORF">GLS40_13450</name>
</gene>
<organism evidence="12 13">
    <name type="scientific">Pseudooceanicola pacificus</name>
    <dbReference type="NCBI Taxonomy" id="2676438"/>
    <lineage>
        <taxon>Bacteria</taxon>
        <taxon>Pseudomonadati</taxon>
        <taxon>Pseudomonadota</taxon>
        <taxon>Alphaproteobacteria</taxon>
        <taxon>Rhodobacterales</taxon>
        <taxon>Paracoccaceae</taxon>
        <taxon>Pseudooceanicola</taxon>
    </lineage>
</organism>
<dbReference type="InterPro" id="IPR004681">
    <property type="entry name" value="TRAP_DctM"/>
</dbReference>
<name>A0A844WGE4_9RHOB</name>
<feature type="domain" description="TRAP C4-dicarboxylate transport system permease DctM subunit" evidence="11">
    <location>
        <begin position="233"/>
        <end position="645"/>
    </location>
</feature>
<feature type="transmembrane region" description="Helical" evidence="9">
    <location>
        <begin position="41"/>
        <end position="66"/>
    </location>
</feature>
<evidence type="ECO:0000256" key="8">
    <source>
        <dbReference type="RuleBase" id="RU369079"/>
    </source>
</evidence>
<reference evidence="12 13" key="1">
    <citation type="submission" date="2019-11" db="EMBL/GenBank/DDBJ databases">
        <title>Pseudooceanicola pacifica sp. nov., isolated from deep-sea sediment of the Pacific Ocean.</title>
        <authorList>
            <person name="Lyu L."/>
        </authorList>
    </citation>
    <scope>NUCLEOTIDE SEQUENCE [LARGE SCALE GENOMIC DNA]</scope>
    <source>
        <strain evidence="12 13">216_PA32_1</strain>
    </source>
</reference>
<evidence type="ECO:0000256" key="5">
    <source>
        <dbReference type="ARBA" id="ARBA00022692"/>
    </source>
</evidence>
<evidence type="ECO:0000259" key="10">
    <source>
        <dbReference type="Pfam" id="PF04290"/>
    </source>
</evidence>
<feature type="transmembrane region" description="Helical" evidence="9">
    <location>
        <begin position="366"/>
        <end position="389"/>
    </location>
</feature>
<feature type="domain" description="Tripartite ATP-independent periplasmic transporters DctQ component" evidence="10">
    <location>
        <begin position="62"/>
        <end position="182"/>
    </location>
</feature>
<feature type="transmembrane region" description="Helical" evidence="9">
    <location>
        <begin position="228"/>
        <end position="261"/>
    </location>
</feature>
<evidence type="ECO:0000313" key="13">
    <source>
        <dbReference type="Proteomes" id="UP000443843"/>
    </source>
</evidence>
<evidence type="ECO:0000256" key="7">
    <source>
        <dbReference type="ARBA" id="ARBA00023136"/>
    </source>
</evidence>
<proteinExistence type="predicted"/>
<feature type="transmembrane region" description="Helical" evidence="9">
    <location>
        <begin position="584"/>
        <end position="609"/>
    </location>
</feature>
<keyword evidence="6 9" id="KW-1133">Transmembrane helix</keyword>
<feature type="transmembrane region" description="Helical" evidence="9">
    <location>
        <begin position="193"/>
        <end position="222"/>
    </location>
</feature>
<dbReference type="EMBL" id="WNXQ01000008">
    <property type="protein sequence ID" value="MWB79039.1"/>
    <property type="molecule type" value="Genomic_DNA"/>
</dbReference>
<keyword evidence="13" id="KW-1185">Reference proteome</keyword>
<dbReference type="Pfam" id="PF06808">
    <property type="entry name" value="DctM"/>
    <property type="match status" value="1"/>
</dbReference>
<dbReference type="Proteomes" id="UP000443843">
    <property type="component" value="Unassembled WGS sequence"/>
</dbReference>
<dbReference type="InterPro" id="IPR055348">
    <property type="entry name" value="DctQ"/>
</dbReference>
<feature type="transmembrane region" description="Helical" evidence="9">
    <location>
        <begin position="281"/>
        <end position="301"/>
    </location>
</feature>
<protein>
    <submittedName>
        <fullName evidence="12">TRAP transporter large permease subunit</fullName>
    </submittedName>
</protein>
<keyword evidence="3" id="KW-1003">Cell membrane</keyword>
<feature type="transmembrane region" description="Helical" evidence="9">
    <location>
        <begin position="621"/>
        <end position="649"/>
    </location>
</feature>
<keyword evidence="7 9" id="KW-0472">Membrane</keyword>